<evidence type="ECO:0000256" key="5">
    <source>
        <dbReference type="ARBA" id="ARBA00022968"/>
    </source>
</evidence>
<comment type="caution">
    <text evidence="11">The sequence shown here is derived from an EMBL/GenBank/DDBJ whole genome shotgun (WGS) entry which is preliminary data.</text>
</comment>
<evidence type="ECO:0000256" key="3">
    <source>
        <dbReference type="ARBA" id="ARBA00022679"/>
    </source>
</evidence>
<evidence type="ECO:0000256" key="8">
    <source>
        <dbReference type="ARBA" id="ARBA00023136"/>
    </source>
</evidence>
<evidence type="ECO:0000256" key="7">
    <source>
        <dbReference type="ARBA" id="ARBA00023034"/>
    </source>
</evidence>
<keyword evidence="7" id="KW-0333">Golgi apparatus</keyword>
<feature type="region of interest" description="Disordered" evidence="10">
    <location>
        <begin position="440"/>
        <end position="487"/>
    </location>
</feature>
<dbReference type="FunFam" id="3.40.50.300:FF:001863">
    <property type="entry name" value="Heparan sulfate 2-o-sulfotransferase"/>
    <property type="match status" value="5"/>
</dbReference>
<proteinExistence type="inferred from homology"/>
<evidence type="ECO:0000256" key="1">
    <source>
        <dbReference type="ARBA" id="ARBA00004323"/>
    </source>
</evidence>
<feature type="compositionally biased region" description="Basic residues" evidence="10">
    <location>
        <begin position="378"/>
        <end position="387"/>
    </location>
</feature>
<dbReference type="PANTHER" id="PTHR12129">
    <property type="entry name" value="HEPARAN SULFATE 2-O-SULFOTRANSFERASE"/>
    <property type="match status" value="1"/>
</dbReference>
<evidence type="ECO:0000256" key="6">
    <source>
        <dbReference type="ARBA" id="ARBA00022989"/>
    </source>
</evidence>
<evidence type="ECO:0000313" key="12">
    <source>
        <dbReference type="Proteomes" id="UP000037069"/>
    </source>
</evidence>
<gene>
    <name evidence="11" type="ORF">FF38_09288</name>
</gene>
<evidence type="ECO:0000256" key="4">
    <source>
        <dbReference type="ARBA" id="ARBA00022692"/>
    </source>
</evidence>
<comment type="similarity">
    <text evidence="2">Belongs to the sulfotransferase 3 family.</text>
</comment>
<dbReference type="OMA" id="RANTYTK"/>
<keyword evidence="9" id="KW-0325">Glycoprotein</keyword>
<protein>
    <submittedName>
        <fullName evidence="11">Heparan sulfate 2-O-sulfotransferase pipe</fullName>
    </submittedName>
</protein>
<keyword evidence="12" id="KW-1185">Reference proteome</keyword>
<dbReference type="OrthoDB" id="10019582at2759"/>
<keyword evidence="8" id="KW-0472">Membrane</keyword>
<evidence type="ECO:0000256" key="10">
    <source>
        <dbReference type="SAM" id="MobiDB-lite"/>
    </source>
</evidence>
<dbReference type="InterPro" id="IPR027417">
    <property type="entry name" value="P-loop_NTPase"/>
</dbReference>
<dbReference type="InterPro" id="IPR007734">
    <property type="entry name" value="Heparan_SO4_2-O-STrfase"/>
</dbReference>
<keyword evidence="5" id="KW-0735">Signal-anchor</keyword>
<name>A0A0L0CEU8_LUCCU</name>
<dbReference type="Gene3D" id="3.40.50.300">
    <property type="entry name" value="P-loop containing nucleotide triphosphate hydrolases"/>
    <property type="match status" value="13"/>
</dbReference>
<keyword evidence="3 11" id="KW-0808">Transferase</keyword>
<evidence type="ECO:0000256" key="9">
    <source>
        <dbReference type="ARBA" id="ARBA00023180"/>
    </source>
</evidence>
<comment type="subcellular location">
    <subcellularLocation>
        <location evidence="1">Golgi apparatus membrane</location>
        <topology evidence="1">Single-pass type II membrane protein</topology>
    </subcellularLocation>
</comment>
<dbReference type="Pfam" id="PF03567">
    <property type="entry name" value="Sulfotransfer_2"/>
    <property type="match status" value="12"/>
</dbReference>
<dbReference type="InterPro" id="IPR005331">
    <property type="entry name" value="Sulfotransferase"/>
</dbReference>
<dbReference type="EMBL" id="JRES01000484">
    <property type="protein sequence ID" value="KNC30913.1"/>
    <property type="molecule type" value="Genomic_DNA"/>
</dbReference>
<dbReference type="SUPFAM" id="SSF52540">
    <property type="entry name" value="P-loop containing nucleoside triphosphate hydrolases"/>
    <property type="match status" value="11"/>
</dbReference>
<dbReference type="Proteomes" id="UP000037069">
    <property type="component" value="Unassembled WGS sequence"/>
</dbReference>
<evidence type="ECO:0000256" key="2">
    <source>
        <dbReference type="ARBA" id="ARBA00010569"/>
    </source>
</evidence>
<evidence type="ECO:0000313" key="11">
    <source>
        <dbReference type="EMBL" id="KNC30913.1"/>
    </source>
</evidence>
<keyword evidence="4" id="KW-0812">Transmembrane</keyword>
<organism evidence="11 12">
    <name type="scientific">Lucilia cuprina</name>
    <name type="common">Green bottle fly</name>
    <name type="synonym">Australian sheep blowfly</name>
    <dbReference type="NCBI Taxonomy" id="7375"/>
    <lineage>
        <taxon>Eukaryota</taxon>
        <taxon>Metazoa</taxon>
        <taxon>Ecdysozoa</taxon>
        <taxon>Arthropoda</taxon>
        <taxon>Hexapoda</taxon>
        <taxon>Insecta</taxon>
        <taxon>Pterygota</taxon>
        <taxon>Neoptera</taxon>
        <taxon>Endopterygota</taxon>
        <taxon>Diptera</taxon>
        <taxon>Brachycera</taxon>
        <taxon>Muscomorpha</taxon>
        <taxon>Oestroidea</taxon>
        <taxon>Calliphoridae</taxon>
        <taxon>Luciliinae</taxon>
        <taxon>Lucilia</taxon>
    </lineage>
</organism>
<feature type="region of interest" description="Disordered" evidence="10">
    <location>
        <begin position="370"/>
        <end position="425"/>
    </location>
</feature>
<dbReference type="GO" id="GO:0008146">
    <property type="term" value="F:sulfotransferase activity"/>
    <property type="evidence" value="ECO:0007669"/>
    <property type="project" value="InterPro"/>
</dbReference>
<reference evidence="11 12" key="1">
    <citation type="journal article" date="2015" name="Nat. Commun.">
        <title>Lucilia cuprina genome unlocks parasitic fly biology to underpin future interventions.</title>
        <authorList>
            <person name="Anstead C.A."/>
            <person name="Korhonen P.K."/>
            <person name="Young N.D."/>
            <person name="Hall R.S."/>
            <person name="Jex A.R."/>
            <person name="Murali S.C."/>
            <person name="Hughes D.S."/>
            <person name="Lee S.F."/>
            <person name="Perry T."/>
            <person name="Stroehlein A.J."/>
            <person name="Ansell B.R."/>
            <person name="Breugelmans B."/>
            <person name="Hofmann A."/>
            <person name="Qu J."/>
            <person name="Dugan S."/>
            <person name="Lee S.L."/>
            <person name="Chao H."/>
            <person name="Dinh H."/>
            <person name="Han Y."/>
            <person name="Doddapaneni H.V."/>
            <person name="Worley K.C."/>
            <person name="Muzny D.M."/>
            <person name="Ioannidis P."/>
            <person name="Waterhouse R.M."/>
            <person name="Zdobnov E.M."/>
            <person name="James P.J."/>
            <person name="Bagnall N.H."/>
            <person name="Kotze A.C."/>
            <person name="Gibbs R.A."/>
            <person name="Richards S."/>
            <person name="Batterham P."/>
            <person name="Gasser R.B."/>
        </authorList>
    </citation>
    <scope>NUCLEOTIDE SEQUENCE [LARGE SCALE GENOMIC DNA]</scope>
    <source>
        <strain evidence="11 12">LS</strain>
        <tissue evidence="11">Full body</tissue>
    </source>
</reference>
<dbReference type="PANTHER" id="PTHR12129:SF20">
    <property type="entry name" value="HEPARAN SULFATE 2-O-SULFOTRANSFERASE PIPE"/>
    <property type="match status" value="1"/>
</dbReference>
<feature type="compositionally biased region" description="Basic residues" evidence="10">
    <location>
        <begin position="452"/>
        <end position="462"/>
    </location>
</feature>
<dbReference type="GO" id="GO:0000139">
    <property type="term" value="C:Golgi membrane"/>
    <property type="evidence" value="ECO:0007669"/>
    <property type="project" value="UniProtKB-SubCell"/>
</dbReference>
<feature type="compositionally biased region" description="Acidic residues" evidence="10">
    <location>
        <begin position="476"/>
        <end position="487"/>
    </location>
</feature>
<accession>A0A0L0CEU8</accession>
<sequence>MSLSAEKSFRMKMRDVETAFKYRRFPYPKRSVELIALLAISCTFFLFMHTNKLNSRLKEMEMKLQPSEFSALGLTGSNHLDAPKREDINTLHGTYQYLKSTGQLNDLTTEKLNNTPKASIDIVFFNRVPKVGSQTLMVLLQLLAKRNNFQATRDKPSSTETIMMTPTFELGLVEEIMEKGEPTSYSKHVAYVDFDALDYPQPIYINMVRDPVERIISWFYYIRTPWYIAERKRLFPQQYKLPSVPFLKKDFSECVLKNDRECTFIQNELQGLGDHRRQVLFFCGQDAKTCMPFNSYEAMQRAKQHVETKYAVVGSWEDTNVTLTVLENYIPRFFSGAAEEYYKAENRLHKTNRNSFRPPVTDEVRRILKLRNNSHFQQHNRVKRGRIQRSEDYDNENERKPKRRTHLPLGVRIKWDNDNTHKPQVQQHGLTAGIVAPKNVHQHRNQHEHEHKNKNKNKHDKKSHYSDLDYYNGIGNDDDDDDVDDDDDYEDEYAEYLDAAADALNNTKKAQVELVIFNRVPKVGSQSMMQLMIQLGKVNNFEHSRDAGKPHETIMIKPPLQKQLLQEIYNKSRPHIYSQHLAYINETRFHMPRPIYINLVRDPVERIISWHYYVRAEWYYRDMKAKLGAKAPDRPSDEFMNMDFDTCVRTQNIYCQFNQMEIKNPARDHRRQTLFFCGQNQQLCMPFNSQAAMQKAKRTVEEEYAVVGTWEDTNITLSVLEHYIPRFFKNAKAVYHLKKDHLSKINKNNSTRPVSELTKEILRKNLTHEIEFYEFCKQRLYLQYAAINDGENLQQLKPQLLNNTVFAERDFLLFNRVPKVGSEQLIELIRRLSVINKFTAKRSSPAEPVIYRLNEMQQLDWALQFYDMGEAHSYAMHINYIDFRSFDLPQPIYINMVRDPVERVISWYFYMRTPWRAVQRYKRVKTFHSSKFYKKDFAQCVKSKDRECLFIQDGQFRDTEASHIRQTLFFCGHHKDCEPFNSAGALQRAKQKVESEYAVVGSWEDVNVTLNVLENYIPRYFKGATQLYYGRLSLTKSSNIYTLNPKLLNNTQFATHDFLVFNRVPKVGSEQLIELIRRLSEVNGFGVSRAPFSEPVLYHLDDAQQGELAEKIHNMGSPYAYSMHFNYINFRLYDLPQPIYINMVRDPVERVISWFYYRRTPWNAVQTFRITKHFRTSQFYKKNYEQCVLEKDPECVYMEGANFEQMQAQHVRQSLYFCGHEPVCEPFNSYGALQQAKENVEHDFAVVGSWEDVNVTLKVLEYYVPKYFRGVTKLYYDDLHGLAKEKRNGNAWKPPLETLNAQQLNNTRLADIDILFFNRLEKVGSISMSEFLNTLSEINDFIPHRNAPYPEKNLLQSAKEELELADEIMELPEASSYVEHINYINFTKLELPRPIYINLVRHPIQKLESLNARNLNNTRLAERDILFFNRLEKVGSTSMMELLKSLSLVNNFQPHRNAAYDRRPLQETLEEETEFADELMSLPDASSYMEHTNWINFTMHDLPRPIYMNLIRHPVQKVISAYYFIRTPTVYARYKDVIQMTTEELNMSFNECVKRQIKPHCVFDSRTIYNRDWRRFSLHFCGNKKICSQFNSQTATQIAKRNIEQDYAVVGTWEETNITLTVLEHYIPRFFKDATKIFYSDGNKYHKNATPHKTELEPEVEAKLKIQFAYEIELYNFCLQRLYKQYIAIKKDEMMKKFGGYNRFPFNILTMITFLMALAEVNNFEAHIMKPDAYVRLTYTEEEEKAMAENLDDVDEIMSYTEHTNWINFTTYDLPKPIYINLIRHPLRRVMSAYYYNRRPEIYEYYKKKYNRTMSAREQRMSYNDCIKEGKREECIYDSKNPYNADWRRAALHFCGNKDVCKVFNSQTATQIAKRNIEQDYAVVGTWEETNITLTVLEHYIPRFFKDATQIFYSDVEKFRRNVTPHKSELEPEVEAKLKLQFSYEIELYNFCMQRLYKQYIAIKKDDVMKKFVKAEKDWIFFNRLEKVGSQSMMYFLQELAKVNNFQALEIRGDAYIRSVYTEEEELAICEELDDVKGAMTYSEHTNWINFSHYDLPKPIYINLIRHPIDRIMSAYYFKRRPDVYEYYKKKFNRSDYEESYFKTSFNDCVKQARRKECVFKTNSTYNADWRKSALRFCGNKPACRPFNSPVAAQIAKYNVENEYAVVGSWEDTNITLALYNLNADLLNNTKKAEVDILFYNRVPKTGSMQMITLMKNLGKMHDYEVEVDPNNGGIRPSLDEQEEEHTIENISNFEDGMAFVSHMNYLNFTDYGQPRPIYINMVRDPVERVISWYYYIRSPWIFIPGRRKNKRKMPNPQWVNTEFDQCVMNKDKVCTFIEGSGLEKVGDHRRQTLFFCGNNAKKCMPFNTKIPLEMAKRTVEKEYAVVGTWEDTNITLSVLENYVPRYFKGATKMYYNGLNSDIQNSNPFKPHISEDIKQMVRKNFTREYEFYQFCRQRLHKQYLAIKKNDLQQLIPDIEVLFFNRCTKVGSEALYELLMIMEKFNDNISIDHEGLKQMTLREHKRPEQRKYAETITDSIESTIYIQHINWLDFEAFNLPKPIYINMIRDPVERVISWYYYTRSAYRNAIQFQKQPKRVMRPREWYVKDFNKCVRSGDPECQYIPYSTVDGANDFRRQSLFFCGHSVDCILNNTRKAEIDVIFFNRCAKVGSEALLELIGVLESFNEGLTLERDGLHEPTKRQFNNIEQRELAERISDLSDGSIWIQHVNWIDFEEFDLPKPIYINMVRDPVERVISWYFYARGAYKNAIEYNKAPNKPMRPVSWYKKDFNHCVRSGDPECQYVPFSVKDYVGNFKRQSLFFCGHHDDCIPFNSPAAVQMAKEHVERDYAVVGTWEETNITLTVFEKYIPKFFNGAKLLFELNMDKVTNRNKNKRKPKIDADVKEMIRKNFTHEYEFYYFCKQRLYKQYLALYRMNPSRLNNTKYADVDVLFFNRVAKVGSESLMELLQKMEERNNIKVITTSPVQIPARIRTPVQESKQIHWIATLEPGAVYIEHCNWLNFTKYQLRKPIYINLVRDPVERMISWYFYIRGAYKNAIYYNKHPEEPIKPAAWFKKNFNHCVRSGDPECQYVPYTVKDIEGNHKRQSLFFCGNNKECVPFDSPYAIQLAKYNVERDYAVVGTWEETNITLTVFEHYIPRFFKGAREVFELHNEKVRNRNRNNRKPKIDEDMQSLNVHDLNNTRKAQLDLVFFNRVPKVGSQTFMELLRRLSERNNFQFHRDAVQKVETIRLAEDQQQELAEVISDLPEPSVFIKHVCYTNFTKFKLPTPIYINVVRDPVERVISWFYYVRAPWYFVERKAAFPDLPLPHPAWLKKDFESCVLSGDQECTYTQGVTVEGIGDHRRQSLFFCGHAYECTPFNTVGALERAKHAVESQYAVVGVLEDLNTTLSVFEKYIPRFFQGVREIYDTSAEYLTKINKNNFKPPVSEKVKDIVRRNFTNEIEFYQFCRQRLHKQYLAANLPDKTMAQLQP</sequence>
<dbReference type="STRING" id="7375.A0A0L0CEU8"/>
<keyword evidence="6" id="KW-1133">Transmembrane helix</keyword>
<feature type="compositionally biased region" description="Basic and acidic residues" evidence="10">
    <location>
        <begin position="388"/>
        <end position="399"/>
    </location>
</feature>